<comment type="function">
    <text evidence="3">Plays an important role in regulating intracellular signaling events associated with erythroid terminal differentiation.</text>
</comment>
<reference evidence="8 9" key="1">
    <citation type="journal article" date="2007" name="Science">
        <title>The Chlamydomonas genome reveals the evolution of key animal and plant functions.</title>
        <authorList>
            <person name="Merchant S.S."/>
            <person name="Prochnik S.E."/>
            <person name="Vallon O."/>
            <person name="Harris E.H."/>
            <person name="Karpowicz S.J."/>
            <person name="Witman G.B."/>
            <person name="Terry A."/>
            <person name="Salamov A."/>
            <person name="Fritz-Laylin L.K."/>
            <person name="Marechal-Drouard L."/>
            <person name="Marshall W.F."/>
            <person name="Qu L.H."/>
            <person name="Nelson D.R."/>
            <person name="Sanderfoot A.A."/>
            <person name="Spalding M.H."/>
            <person name="Kapitonov V.V."/>
            <person name="Ren Q."/>
            <person name="Ferris P."/>
            <person name="Lindquist E."/>
            <person name="Shapiro H."/>
            <person name="Lucas S.M."/>
            <person name="Grimwood J."/>
            <person name="Schmutz J."/>
            <person name="Cardol P."/>
            <person name="Cerutti H."/>
            <person name="Chanfreau G."/>
            <person name="Chen C.L."/>
            <person name="Cognat V."/>
            <person name="Croft M.T."/>
            <person name="Dent R."/>
            <person name="Dutcher S."/>
            <person name="Fernandez E."/>
            <person name="Fukuzawa H."/>
            <person name="Gonzalez-Ballester D."/>
            <person name="Gonzalez-Halphen D."/>
            <person name="Hallmann A."/>
            <person name="Hanikenne M."/>
            <person name="Hippler M."/>
            <person name="Inwood W."/>
            <person name="Jabbari K."/>
            <person name="Kalanon M."/>
            <person name="Kuras R."/>
            <person name="Lefebvre P.A."/>
            <person name="Lemaire S.D."/>
            <person name="Lobanov A.V."/>
            <person name="Lohr M."/>
            <person name="Manuell A."/>
            <person name="Meier I."/>
            <person name="Mets L."/>
            <person name="Mittag M."/>
            <person name="Mittelmeier T."/>
            <person name="Moroney J.V."/>
            <person name="Moseley J."/>
            <person name="Napoli C."/>
            <person name="Nedelcu A.M."/>
            <person name="Niyogi K."/>
            <person name="Novoselov S.V."/>
            <person name="Paulsen I.T."/>
            <person name="Pazour G."/>
            <person name="Purton S."/>
            <person name="Ral J.P."/>
            <person name="Riano-Pachon D.M."/>
            <person name="Riekhof W."/>
            <person name="Rymarquis L."/>
            <person name="Schroda M."/>
            <person name="Stern D."/>
            <person name="Umen J."/>
            <person name="Willows R."/>
            <person name="Wilson N."/>
            <person name="Zimmer S.L."/>
            <person name="Allmer J."/>
            <person name="Balk J."/>
            <person name="Bisova K."/>
            <person name="Chen C.J."/>
            <person name="Elias M."/>
            <person name="Gendler K."/>
            <person name="Hauser C."/>
            <person name="Lamb M.R."/>
            <person name="Ledford H."/>
            <person name="Long J.C."/>
            <person name="Minagawa J."/>
            <person name="Page M.D."/>
            <person name="Pan J."/>
            <person name="Pootakham W."/>
            <person name="Roje S."/>
            <person name="Rose A."/>
            <person name="Stahlberg E."/>
            <person name="Terauchi A.M."/>
            <person name="Yang P."/>
            <person name="Ball S."/>
            <person name="Bowler C."/>
            <person name="Dieckmann C.L."/>
            <person name="Gladyshev V.N."/>
            <person name="Green P."/>
            <person name="Jorgensen R."/>
            <person name="Mayfield S."/>
            <person name="Mueller-Roeber B."/>
            <person name="Rajamani S."/>
            <person name="Sayre R.T."/>
            <person name="Brokstein P."/>
            <person name="Dubchak I."/>
            <person name="Goodstein D."/>
            <person name="Hornick L."/>
            <person name="Huang Y.W."/>
            <person name="Jhaveri J."/>
            <person name="Luo Y."/>
            <person name="Martinez D."/>
            <person name="Ngau W.C."/>
            <person name="Otillar B."/>
            <person name="Poliakov A."/>
            <person name="Porter A."/>
            <person name="Szajkowski L."/>
            <person name="Werner G."/>
            <person name="Zhou K."/>
            <person name="Grigoriev I.V."/>
            <person name="Rokhsar D.S."/>
            <person name="Grossman A.R."/>
        </authorList>
    </citation>
    <scope>NUCLEOTIDE SEQUENCE [LARGE SCALE GENOMIC DNA]</scope>
    <source>
        <strain evidence="9">CC-503</strain>
    </source>
</reference>
<accession>A0A2K3CUY8</accession>
<dbReference type="Pfam" id="PF00023">
    <property type="entry name" value="Ank"/>
    <property type="match status" value="1"/>
</dbReference>
<feature type="repeat" description="ANK" evidence="5">
    <location>
        <begin position="8"/>
        <end position="40"/>
    </location>
</feature>
<dbReference type="KEGG" id="cre:CHLRE_16g682450v5"/>
<feature type="region of interest" description="Disordered" evidence="7">
    <location>
        <begin position="936"/>
        <end position="966"/>
    </location>
</feature>
<dbReference type="PROSITE" id="PS50297">
    <property type="entry name" value="ANK_REP_REGION"/>
    <property type="match status" value="1"/>
</dbReference>
<evidence type="ECO:0000313" key="9">
    <source>
        <dbReference type="Proteomes" id="UP000006906"/>
    </source>
</evidence>
<dbReference type="ExpressionAtlas" id="A0A2K3CUY8">
    <property type="expression patterns" value="baseline and differential"/>
</dbReference>
<sequence length="982" mass="100019">MVKQKNRDGQTPLHLAVRNSHIEVVAKLIDAGARTDAKDKAGNTPLELVDGQNEGMLELLLAVPTSSGPAGGGGGGNTPLNASATIRASTDTPLSAYRNAPGGGTTPAPRGVAGTPSSARPTSAVGAGARTPLAGSGTPAAGARSALPRTSVHVGAGQLTPGAGAGAAGSGTGAPTTGPTVAMQLQKHDHAIQELQSDMRAATERLGAVDATAHAQIESAAQLERALELTGKHNRALSELEERVGFAEERGKDTRGRLERLEDGERSLQETAGRLSSDQRGLGAQLRELSEQVVLLSSSAARTVASDSSATSHANHALHTELASLRAQVDQLAPALAVATAASAEARAVSSRLDAVQQQHAAGGSIVLEQQVVQLQAQVQLLQLPVATLTQQCAELSSKLAGLSEWQHQAQAELARLAAAPARTSDAPNGEGLSDTLTTVLGTTSAALAELKQQQDATARQVAALLQMQAGLQASPGSPGPGTPTPAVPSTPNGGAGRSSLGGTGTPLGGLGSYTPQQPGDLRAEVEALRALLGDLKKDMATEGGSIRREWQRAFSDMQSRYGEQANELRAREQNIAKLREAALVEEAERRAQASYEDKYLKRLTKLETGMEYMTHRMEVLEEQLSGLSATVNGGLSPSAAVSPSRAHGPGAAAAAGARSTPRSGAGPVSEHSFATPVSQVTSAAAASLLSSLAATPLAGVSKAQPATRVAADLAALGAAQPSGIVNKEAAPATGGLLWKGALFAVSSPSKASAGGRTLVQQPLPEPQQGQQVGCSGNDGGQEPWWRPAHEQQEQGATWPPHPQQQHPPTAYGQCRLGVVAPALAMAAAVSAAGPSQQAASAGQWHGAQLVQQQPCAPMRVHQGQQHGASALPVLSPGAADPASVAAASPQLQMLPVHAQSVLAPSMDIQRLAAAAHLQQQLQQLQQLQLQHQQKGGMHTAAGTAGAEAGSAPAPAAAGSGQCDGIKARPREPPACLNCTVQ</sequence>
<dbReference type="AlphaFoldDB" id="A0A2K3CUY8"/>
<keyword evidence="1" id="KW-0677">Repeat</keyword>
<dbReference type="OrthoDB" id="546406at2759"/>
<feature type="region of interest" description="Disordered" evidence="7">
    <location>
        <begin position="472"/>
        <end position="519"/>
    </location>
</feature>
<feature type="compositionally biased region" description="Basic and acidic residues" evidence="7">
    <location>
        <begin position="248"/>
        <end position="268"/>
    </location>
</feature>
<dbReference type="SMART" id="SM00248">
    <property type="entry name" value="ANK"/>
    <property type="match status" value="1"/>
</dbReference>
<keyword evidence="6" id="KW-0175">Coiled coil</keyword>
<feature type="compositionally biased region" description="Pro residues" evidence="7">
    <location>
        <begin position="478"/>
        <end position="489"/>
    </location>
</feature>
<feature type="region of interest" description="Disordered" evidence="7">
    <location>
        <begin position="858"/>
        <end position="881"/>
    </location>
</feature>
<feature type="compositionally biased region" description="Low complexity" evidence="7">
    <location>
        <begin position="759"/>
        <end position="774"/>
    </location>
</feature>
<dbReference type="PANTHER" id="PTHR24197">
    <property type="entry name" value="ANKYRIN REPEAT DOMAIN-CONTAINING PROTEIN 61"/>
    <property type="match status" value="1"/>
</dbReference>
<dbReference type="Gramene" id="PNW72100">
    <property type="protein sequence ID" value="PNW72100"/>
    <property type="gene ID" value="CHLRE_16g682450v5"/>
</dbReference>
<protein>
    <recommendedName>
        <fullName evidence="4">Ankyrin repeat domain-containing protein 54</fullName>
    </recommendedName>
</protein>
<feature type="coiled-coil region" evidence="6">
    <location>
        <begin position="185"/>
        <end position="243"/>
    </location>
</feature>
<feature type="region of interest" description="Disordered" evidence="7">
    <location>
        <begin position="638"/>
        <end position="673"/>
    </location>
</feature>
<evidence type="ECO:0000256" key="3">
    <source>
        <dbReference type="ARBA" id="ARBA00037385"/>
    </source>
</evidence>
<evidence type="ECO:0000256" key="1">
    <source>
        <dbReference type="ARBA" id="ARBA00022737"/>
    </source>
</evidence>
<evidence type="ECO:0000256" key="2">
    <source>
        <dbReference type="ARBA" id="ARBA00023043"/>
    </source>
</evidence>
<dbReference type="EMBL" id="CM008977">
    <property type="protein sequence ID" value="PNW72100.1"/>
    <property type="molecule type" value="Genomic_DNA"/>
</dbReference>
<keyword evidence="2 5" id="KW-0040">ANK repeat</keyword>
<feature type="region of interest" description="Disordered" evidence="7">
    <location>
        <begin position="248"/>
        <end position="281"/>
    </location>
</feature>
<dbReference type="InParanoid" id="A0A2K3CUY8"/>
<dbReference type="Proteomes" id="UP000006906">
    <property type="component" value="Chromosome 16"/>
</dbReference>
<organism evidence="8 9">
    <name type="scientific">Chlamydomonas reinhardtii</name>
    <name type="common">Chlamydomonas smithii</name>
    <dbReference type="NCBI Taxonomy" id="3055"/>
    <lineage>
        <taxon>Eukaryota</taxon>
        <taxon>Viridiplantae</taxon>
        <taxon>Chlorophyta</taxon>
        <taxon>core chlorophytes</taxon>
        <taxon>Chlorophyceae</taxon>
        <taxon>CS clade</taxon>
        <taxon>Chlamydomonadales</taxon>
        <taxon>Chlamydomonadaceae</taxon>
        <taxon>Chlamydomonas</taxon>
    </lineage>
</organism>
<feature type="compositionally biased region" description="Low complexity" evidence="7">
    <location>
        <begin position="106"/>
        <end position="116"/>
    </location>
</feature>
<feature type="compositionally biased region" description="Gly residues" evidence="7">
    <location>
        <begin position="163"/>
        <end position="172"/>
    </location>
</feature>
<feature type="compositionally biased region" description="Low complexity" evidence="7">
    <location>
        <begin position="936"/>
        <end position="961"/>
    </location>
</feature>
<feature type="region of interest" description="Disordered" evidence="7">
    <location>
        <begin position="752"/>
        <end position="811"/>
    </location>
</feature>
<dbReference type="InterPro" id="IPR002110">
    <property type="entry name" value="Ankyrin_rpt"/>
</dbReference>
<evidence type="ECO:0000256" key="4">
    <source>
        <dbReference type="ARBA" id="ARBA00039237"/>
    </source>
</evidence>
<feature type="region of interest" description="Disordered" evidence="7">
    <location>
        <begin position="93"/>
        <end position="180"/>
    </location>
</feature>
<keyword evidence="9" id="KW-1185">Reference proteome</keyword>
<dbReference type="InterPro" id="IPR036770">
    <property type="entry name" value="Ankyrin_rpt-contain_sf"/>
</dbReference>
<gene>
    <name evidence="8" type="ORF">CHLRE_16g682450v5</name>
</gene>
<dbReference type="GeneID" id="5717573"/>
<evidence type="ECO:0000313" key="8">
    <source>
        <dbReference type="EMBL" id="PNW72100.1"/>
    </source>
</evidence>
<evidence type="ECO:0000256" key="7">
    <source>
        <dbReference type="SAM" id="MobiDB-lite"/>
    </source>
</evidence>
<dbReference type="PANTHER" id="PTHR24197:SF44">
    <property type="entry name" value="ANKYRIN REPEAT DOMAIN-CONTAINING PROTEIN 54"/>
    <property type="match status" value="1"/>
</dbReference>
<evidence type="ECO:0000256" key="5">
    <source>
        <dbReference type="PROSITE-ProRule" id="PRU00023"/>
    </source>
</evidence>
<name>A0A2K3CUY8_CHLRE</name>
<feature type="compositionally biased region" description="Gly residues" evidence="7">
    <location>
        <begin position="494"/>
        <end position="512"/>
    </location>
</feature>
<dbReference type="SUPFAM" id="SSF48403">
    <property type="entry name" value="Ankyrin repeat"/>
    <property type="match status" value="1"/>
</dbReference>
<evidence type="ECO:0000256" key="6">
    <source>
        <dbReference type="SAM" id="Coils"/>
    </source>
</evidence>
<dbReference type="RefSeq" id="XP_042915988.1">
    <property type="nucleotide sequence ID" value="XM_043071463.1"/>
</dbReference>
<dbReference type="Gene3D" id="1.25.40.20">
    <property type="entry name" value="Ankyrin repeat-containing domain"/>
    <property type="match status" value="1"/>
</dbReference>
<proteinExistence type="predicted"/>
<feature type="compositionally biased region" description="Low complexity" evidence="7">
    <location>
        <begin position="643"/>
        <end position="667"/>
    </location>
</feature>
<dbReference type="PROSITE" id="PS50088">
    <property type="entry name" value="ANK_REPEAT"/>
    <property type="match status" value="1"/>
</dbReference>